<dbReference type="InterPro" id="IPR036318">
    <property type="entry name" value="FAD-bd_PCMH-like_sf"/>
</dbReference>
<dbReference type="InterPro" id="IPR004113">
    <property type="entry name" value="FAD-bd_oxidored_4_C"/>
</dbReference>
<dbReference type="Gene3D" id="3.30.465.10">
    <property type="match status" value="1"/>
</dbReference>
<dbReference type="SUPFAM" id="SSF56176">
    <property type="entry name" value="FAD-binding/transporter-associated domain-like"/>
    <property type="match status" value="1"/>
</dbReference>
<evidence type="ECO:0000313" key="14">
    <source>
        <dbReference type="Proteomes" id="UP000054248"/>
    </source>
</evidence>
<comment type="similarity">
    <text evidence="3">Belongs to the FAD-binding oxidoreductase/transferase type 4 family.</text>
</comment>
<dbReference type="PROSITE" id="PS51387">
    <property type="entry name" value="FAD_PCMH"/>
    <property type="match status" value="1"/>
</dbReference>
<name>A0A0C3M949_9AGAM</name>
<organism evidence="13 14">
    <name type="scientific">Tulasnella calospora MUT 4182</name>
    <dbReference type="NCBI Taxonomy" id="1051891"/>
    <lineage>
        <taxon>Eukaryota</taxon>
        <taxon>Fungi</taxon>
        <taxon>Dikarya</taxon>
        <taxon>Basidiomycota</taxon>
        <taxon>Agaricomycotina</taxon>
        <taxon>Agaricomycetes</taxon>
        <taxon>Cantharellales</taxon>
        <taxon>Tulasnellaceae</taxon>
        <taxon>Tulasnella</taxon>
    </lineage>
</organism>
<feature type="domain" description="FAD-binding PCMH-type" evidence="12">
    <location>
        <begin position="126"/>
        <end position="309"/>
    </location>
</feature>
<reference evidence="14" key="2">
    <citation type="submission" date="2015-01" db="EMBL/GenBank/DDBJ databases">
        <title>Evolutionary Origins and Diversification of the Mycorrhizal Mutualists.</title>
        <authorList>
            <consortium name="DOE Joint Genome Institute"/>
            <consortium name="Mycorrhizal Genomics Consortium"/>
            <person name="Kohler A."/>
            <person name="Kuo A."/>
            <person name="Nagy L.G."/>
            <person name="Floudas D."/>
            <person name="Copeland A."/>
            <person name="Barry K.W."/>
            <person name="Cichocki N."/>
            <person name="Veneault-Fourrey C."/>
            <person name="LaButti K."/>
            <person name="Lindquist E.A."/>
            <person name="Lipzen A."/>
            <person name="Lundell T."/>
            <person name="Morin E."/>
            <person name="Murat C."/>
            <person name="Riley R."/>
            <person name="Ohm R."/>
            <person name="Sun H."/>
            <person name="Tunlid A."/>
            <person name="Henrissat B."/>
            <person name="Grigoriev I.V."/>
            <person name="Hibbett D.S."/>
            <person name="Martin F."/>
        </authorList>
    </citation>
    <scope>NUCLEOTIDE SEQUENCE [LARGE SCALE GENOMIC DNA]</scope>
    <source>
        <strain evidence="14">MUT 4182</strain>
    </source>
</reference>
<dbReference type="InterPro" id="IPR016164">
    <property type="entry name" value="FAD-linked_Oxase-like_C"/>
</dbReference>
<keyword evidence="11" id="KW-1133">Transmembrane helix</keyword>
<dbReference type="EMBL" id="KN822974">
    <property type="protein sequence ID" value="KIO30242.1"/>
    <property type="molecule type" value="Genomic_DNA"/>
</dbReference>
<evidence type="ECO:0000256" key="2">
    <source>
        <dbReference type="ARBA" id="ARBA00004173"/>
    </source>
</evidence>
<evidence type="ECO:0000256" key="11">
    <source>
        <dbReference type="SAM" id="Phobius"/>
    </source>
</evidence>
<dbReference type="FunFam" id="3.30.70.2740:FF:000001">
    <property type="entry name" value="D-lactate dehydrogenase mitochondrial"/>
    <property type="match status" value="1"/>
</dbReference>
<comment type="catalytic activity">
    <reaction evidence="10">
        <text>(R)-lactate + 2 Fe(III)-[cytochrome c] = 2 Fe(II)-[cytochrome c] + pyruvate + 2 H(+)</text>
        <dbReference type="Rhea" id="RHEA:13521"/>
        <dbReference type="Rhea" id="RHEA-COMP:10350"/>
        <dbReference type="Rhea" id="RHEA-COMP:14399"/>
        <dbReference type="ChEBI" id="CHEBI:15361"/>
        <dbReference type="ChEBI" id="CHEBI:15378"/>
        <dbReference type="ChEBI" id="CHEBI:16004"/>
        <dbReference type="ChEBI" id="CHEBI:29033"/>
        <dbReference type="ChEBI" id="CHEBI:29034"/>
        <dbReference type="EC" id="1.1.2.4"/>
    </reaction>
</comment>
<evidence type="ECO:0000256" key="4">
    <source>
        <dbReference type="ARBA" id="ARBA00022630"/>
    </source>
</evidence>
<dbReference type="GO" id="GO:1903457">
    <property type="term" value="P:lactate catabolic process"/>
    <property type="evidence" value="ECO:0007669"/>
    <property type="project" value="TreeGrafter"/>
</dbReference>
<gene>
    <name evidence="13" type="ORF">M407DRAFT_242281</name>
</gene>
<dbReference type="FunFam" id="3.30.465.10:FF:000014">
    <property type="entry name" value="D-lactate dehydrogenase (Cytochrome), putative"/>
    <property type="match status" value="1"/>
</dbReference>
<evidence type="ECO:0000313" key="13">
    <source>
        <dbReference type="EMBL" id="KIO30242.1"/>
    </source>
</evidence>
<dbReference type="SUPFAM" id="SSF55103">
    <property type="entry name" value="FAD-linked oxidases, C-terminal domain"/>
    <property type="match status" value="1"/>
</dbReference>
<dbReference type="PANTHER" id="PTHR11748">
    <property type="entry name" value="D-LACTATE DEHYDROGENASE"/>
    <property type="match status" value="1"/>
</dbReference>
<dbReference type="GO" id="GO:0071949">
    <property type="term" value="F:FAD binding"/>
    <property type="evidence" value="ECO:0007669"/>
    <property type="project" value="InterPro"/>
</dbReference>
<dbReference type="GO" id="GO:0005739">
    <property type="term" value="C:mitochondrion"/>
    <property type="evidence" value="ECO:0007669"/>
    <property type="project" value="UniProtKB-SubCell"/>
</dbReference>
<evidence type="ECO:0000256" key="5">
    <source>
        <dbReference type="ARBA" id="ARBA00022827"/>
    </source>
</evidence>
<reference evidence="13 14" key="1">
    <citation type="submission" date="2014-04" db="EMBL/GenBank/DDBJ databases">
        <authorList>
            <consortium name="DOE Joint Genome Institute"/>
            <person name="Kuo A."/>
            <person name="Girlanda M."/>
            <person name="Perotto S."/>
            <person name="Kohler A."/>
            <person name="Nagy L.G."/>
            <person name="Floudas D."/>
            <person name="Copeland A."/>
            <person name="Barry K.W."/>
            <person name="Cichocki N."/>
            <person name="Veneault-Fourrey C."/>
            <person name="LaButti K."/>
            <person name="Lindquist E.A."/>
            <person name="Lipzen A."/>
            <person name="Lundell T."/>
            <person name="Morin E."/>
            <person name="Murat C."/>
            <person name="Sun H."/>
            <person name="Tunlid A."/>
            <person name="Henrissat B."/>
            <person name="Grigoriev I.V."/>
            <person name="Hibbett D.S."/>
            <person name="Martin F."/>
            <person name="Nordberg H.P."/>
            <person name="Cantor M.N."/>
            <person name="Hua S.X."/>
        </authorList>
    </citation>
    <scope>NUCLEOTIDE SEQUENCE [LARGE SCALE GENOMIC DNA]</scope>
    <source>
        <strain evidence="13 14">MUT 4182</strain>
    </source>
</reference>
<evidence type="ECO:0000256" key="9">
    <source>
        <dbReference type="ARBA" id="ARBA00038897"/>
    </source>
</evidence>
<keyword evidence="11" id="KW-0812">Transmembrane</keyword>
<dbReference type="Gene3D" id="3.30.70.2740">
    <property type="match status" value="1"/>
</dbReference>
<comment type="subcellular location">
    <subcellularLocation>
        <location evidence="2">Mitochondrion</location>
    </subcellularLocation>
</comment>
<dbReference type="EC" id="1.1.2.4" evidence="9"/>
<keyword evidence="8" id="KW-0496">Mitochondrion</keyword>
<evidence type="ECO:0000256" key="8">
    <source>
        <dbReference type="ARBA" id="ARBA00023128"/>
    </source>
</evidence>
<keyword evidence="7" id="KW-0560">Oxidoreductase</keyword>
<dbReference type="HOGENOM" id="CLU_017779_3_3_1"/>
<dbReference type="InterPro" id="IPR016171">
    <property type="entry name" value="Vanillyl_alc_oxidase_C-sub2"/>
</dbReference>
<accession>A0A0C3M949</accession>
<dbReference type="AlphaFoldDB" id="A0A0C3M949"/>
<dbReference type="STRING" id="1051891.A0A0C3M949"/>
<evidence type="ECO:0000256" key="1">
    <source>
        <dbReference type="ARBA" id="ARBA00001974"/>
    </source>
</evidence>
<evidence type="ECO:0000256" key="6">
    <source>
        <dbReference type="ARBA" id="ARBA00022946"/>
    </source>
</evidence>
<keyword evidence="5" id="KW-0274">FAD</keyword>
<dbReference type="OrthoDB" id="7786253at2759"/>
<dbReference type="GO" id="GO:0004458">
    <property type="term" value="F:D-lactate dehydrogenase (cytochrome) activity"/>
    <property type="evidence" value="ECO:0007669"/>
    <property type="project" value="UniProtKB-EC"/>
</dbReference>
<keyword evidence="14" id="KW-1185">Reference proteome</keyword>
<feature type="transmembrane region" description="Helical" evidence="11">
    <location>
        <begin position="54"/>
        <end position="72"/>
    </location>
</feature>
<dbReference type="InterPro" id="IPR016169">
    <property type="entry name" value="FAD-bd_PCMH_sub2"/>
</dbReference>
<dbReference type="PANTHER" id="PTHR11748:SF111">
    <property type="entry name" value="D-LACTATE DEHYDROGENASE, MITOCHONDRIAL-RELATED"/>
    <property type="match status" value="1"/>
</dbReference>
<dbReference type="Proteomes" id="UP000054248">
    <property type="component" value="Unassembled WGS sequence"/>
</dbReference>
<dbReference type="InterPro" id="IPR016166">
    <property type="entry name" value="FAD-bd_PCMH"/>
</dbReference>
<keyword evidence="6" id="KW-0809">Transit peptide</keyword>
<dbReference type="Pfam" id="PF02913">
    <property type="entry name" value="FAD-oxidase_C"/>
    <property type="match status" value="1"/>
</dbReference>
<sequence>MLRRAIATSRPRIAQPLKSRASGAISEARLLARRSASTNAPHPAASGSPSVRNLVSLAVGVAIGVAGGLYLFEGSASAEKASLFGKFGTHEDFKAAIAELGATLAANKVSTDPEVVKGHGFSANSYHPAIAHSVVIFPESTEDVVAVMKIATKYRMPVVAYSGGTSLEGHFSGIDGGCICVDMSGMHNIIKLHEDDADVVVQSGIGWEELNAQLREMNYPYFFPLDPGPGATIGGMVGTGCSGTNAVKYGTAKSHWFINLTVVLPNGEVIKTRSRARKSSAGFDLTKIFIGAEGTLGIVTEATLRLAPLVPTTVAVAQFPDVRKAASAVQEVLTSTAGDSIQCVELVDDHFMRATNLFGQSHRKYLEKDSLFFKIQGSTTSQKENAKIIQGIVKKHGGLTFELARSKEEAEELWHDRKVALWSGMALVPGSRAWSTDVCVPVSRLPDLVYETKKDLAEHSIVSTIVGHVGDGNFHALLVFKDEEDVPKMHDAVKRMVDRAIAMEGTCTGEHGVGLGKKEFLYRELGTGTVNLMKQIKRTVDPLGIMNPGKLYPESPEDGFQVHGAGHAKH</sequence>
<dbReference type="Gene3D" id="1.10.45.10">
    <property type="entry name" value="Vanillyl-alcohol Oxidase, Chain A, domain 4"/>
    <property type="match status" value="1"/>
</dbReference>
<dbReference type="FunFam" id="1.10.45.10:FF:000001">
    <property type="entry name" value="D-lactate dehydrogenase mitochondrial"/>
    <property type="match status" value="1"/>
</dbReference>
<evidence type="ECO:0000256" key="7">
    <source>
        <dbReference type="ARBA" id="ARBA00023002"/>
    </source>
</evidence>
<dbReference type="Pfam" id="PF01565">
    <property type="entry name" value="FAD_binding_4"/>
    <property type="match status" value="1"/>
</dbReference>
<proteinExistence type="inferred from homology"/>
<dbReference type="InterPro" id="IPR006094">
    <property type="entry name" value="Oxid_FAD_bind_N"/>
</dbReference>
<keyword evidence="4" id="KW-0285">Flavoprotein</keyword>
<dbReference type="GO" id="GO:0008720">
    <property type="term" value="F:D-lactate dehydrogenase (NAD+) activity"/>
    <property type="evidence" value="ECO:0007669"/>
    <property type="project" value="TreeGrafter"/>
</dbReference>
<evidence type="ECO:0000259" key="12">
    <source>
        <dbReference type="PROSITE" id="PS51387"/>
    </source>
</evidence>
<comment type="cofactor">
    <cofactor evidence="1">
        <name>FAD</name>
        <dbReference type="ChEBI" id="CHEBI:57692"/>
    </cofactor>
</comment>
<evidence type="ECO:0000256" key="10">
    <source>
        <dbReference type="ARBA" id="ARBA00051436"/>
    </source>
</evidence>
<keyword evidence="11" id="KW-0472">Membrane</keyword>
<protein>
    <recommendedName>
        <fullName evidence="9">D-lactate dehydrogenase (cytochrome)</fullName>
        <ecNumber evidence="9">1.1.2.4</ecNumber>
    </recommendedName>
</protein>
<evidence type="ECO:0000256" key="3">
    <source>
        <dbReference type="ARBA" id="ARBA00008000"/>
    </source>
</evidence>